<dbReference type="Gene3D" id="1.20.1280.50">
    <property type="match status" value="1"/>
</dbReference>
<comment type="caution">
    <text evidence="2">The sequence shown here is derived from an EMBL/GenBank/DDBJ whole genome shotgun (WGS) entry which is preliminary data.</text>
</comment>
<dbReference type="Proteomes" id="UP001318860">
    <property type="component" value="Unassembled WGS sequence"/>
</dbReference>
<feature type="domain" description="F-box" evidence="1">
    <location>
        <begin position="1"/>
        <end position="45"/>
    </location>
</feature>
<reference evidence="2 3" key="1">
    <citation type="journal article" date="2021" name="Comput. Struct. Biotechnol. J.">
        <title>De novo genome assembly of the potent medicinal plant Rehmannia glutinosa using nanopore technology.</title>
        <authorList>
            <person name="Ma L."/>
            <person name="Dong C."/>
            <person name="Song C."/>
            <person name="Wang X."/>
            <person name="Zheng X."/>
            <person name="Niu Y."/>
            <person name="Chen S."/>
            <person name="Feng W."/>
        </authorList>
    </citation>
    <scope>NUCLEOTIDE SEQUENCE [LARGE SCALE GENOMIC DNA]</scope>
    <source>
        <strain evidence="2">DH-2019</strain>
    </source>
</reference>
<dbReference type="PROSITE" id="PS50181">
    <property type="entry name" value="FBOX"/>
    <property type="match status" value="1"/>
</dbReference>
<sequence length="348" mass="39727">MANCVFPEDIMLCILTRLPVKSILRFKSVCKPWCKLIETPMFMKIHHQRFSNDPKNQAVIIYSLSGYHYHTMSLFKIESDEKKPTNLDHPYPEIFFRMDFIGCCNGLICMGCPPLGQGIVLWNPAMKLFNSVRLSKVDFGVPEMVSLGFGTIKVGFHFRVLWTKNDAIVNGNPYWVAKIDENENAKCQLGEVLVWFDVKKLAFKIVLLSGLNLGEGSEVPLVDWRGSLAALVCKKNNKIVESLDVWVFDDSEQIWRNNHTFGPIEVKVDRFLQCSKNWKILGECPNGKLFVFDPSTGRVKEIVIDEARKRSFEIYGYTESLAYIKGMEKVVGYEKCFLIDAGKTNAIL</sequence>
<dbReference type="Pfam" id="PF08268">
    <property type="entry name" value="FBA_3"/>
    <property type="match status" value="1"/>
</dbReference>
<dbReference type="InterPro" id="IPR013187">
    <property type="entry name" value="F-box-assoc_dom_typ3"/>
</dbReference>
<dbReference type="SMART" id="SM00256">
    <property type="entry name" value="FBOX"/>
    <property type="match status" value="1"/>
</dbReference>
<dbReference type="CDD" id="cd22157">
    <property type="entry name" value="F-box_AtFBW1-like"/>
    <property type="match status" value="1"/>
</dbReference>
<accession>A0ABR0WLP9</accession>
<dbReference type="InterPro" id="IPR050796">
    <property type="entry name" value="SCF_F-box_component"/>
</dbReference>
<dbReference type="InterPro" id="IPR036047">
    <property type="entry name" value="F-box-like_dom_sf"/>
</dbReference>
<dbReference type="Pfam" id="PF00646">
    <property type="entry name" value="F-box"/>
    <property type="match status" value="1"/>
</dbReference>
<evidence type="ECO:0000313" key="3">
    <source>
        <dbReference type="Proteomes" id="UP001318860"/>
    </source>
</evidence>
<organism evidence="2 3">
    <name type="scientific">Rehmannia glutinosa</name>
    <name type="common">Chinese foxglove</name>
    <dbReference type="NCBI Taxonomy" id="99300"/>
    <lineage>
        <taxon>Eukaryota</taxon>
        <taxon>Viridiplantae</taxon>
        <taxon>Streptophyta</taxon>
        <taxon>Embryophyta</taxon>
        <taxon>Tracheophyta</taxon>
        <taxon>Spermatophyta</taxon>
        <taxon>Magnoliopsida</taxon>
        <taxon>eudicotyledons</taxon>
        <taxon>Gunneridae</taxon>
        <taxon>Pentapetalae</taxon>
        <taxon>asterids</taxon>
        <taxon>lamiids</taxon>
        <taxon>Lamiales</taxon>
        <taxon>Orobanchaceae</taxon>
        <taxon>Rehmannieae</taxon>
        <taxon>Rehmannia</taxon>
    </lineage>
</organism>
<keyword evidence="3" id="KW-1185">Reference proteome</keyword>
<name>A0ABR0WLP9_REHGL</name>
<dbReference type="InterPro" id="IPR001810">
    <property type="entry name" value="F-box_dom"/>
</dbReference>
<protein>
    <recommendedName>
        <fullName evidence="1">F-box domain-containing protein</fullName>
    </recommendedName>
</protein>
<dbReference type="SUPFAM" id="SSF81383">
    <property type="entry name" value="F-box domain"/>
    <property type="match status" value="1"/>
</dbReference>
<dbReference type="EMBL" id="JABTTQ020000010">
    <property type="protein sequence ID" value="KAK6148417.1"/>
    <property type="molecule type" value="Genomic_DNA"/>
</dbReference>
<proteinExistence type="predicted"/>
<dbReference type="PANTHER" id="PTHR31672">
    <property type="entry name" value="BNACNNG10540D PROTEIN"/>
    <property type="match status" value="1"/>
</dbReference>
<evidence type="ECO:0000313" key="2">
    <source>
        <dbReference type="EMBL" id="KAK6148417.1"/>
    </source>
</evidence>
<dbReference type="PANTHER" id="PTHR31672:SF13">
    <property type="entry name" value="F-BOX PROTEIN CPR30-LIKE"/>
    <property type="match status" value="1"/>
</dbReference>
<evidence type="ECO:0000259" key="1">
    <source>
        <dbReference type="PROSITE" id="PS50181"/>
    </source>
</evidence>
<gene>
    <name evidence="2" type="ORF">DH2020_019329</name>
</gene>